<evidence type="ECO:0000256" key="2">
    <source>
        <dbReference type="ARBA" id="ARBA00001947"/>
    </source>
</evidence>
<dbReference type="SUPFAM" id="SSF63737">
    <property type="entry name" value="Leukotriene A4 hydrolase N-terminal domain"/>
    <property type="match status" value="1"/>
</dbReference>
<comment type="similarity">
    <text evidence="3">Belongs to the peptidase M1 family.</text>
</comment>
<evidence type="ECO:0000256" key="3">
    <source>
        <dbReference type="ARBA" id="ARBA00010136"/>
    </source>
</evidence>
<dbReference type="Gene3D" id="2.60.40.1840">
    <property type="match status" value="1"/>
</dbReference>
<evidence type="ECO:0000256" key="4">
    <source>
        <dbReference type="ARBA" id="ARBA00012564"/>
    </source>
</evidence>
<name>A0AAU9C7X5_9GAMM</name>
<dbReference type="CDD" id="cd09600">
    <property type="entry name" value="M1_APN"/>
    <property type="match status" value="1"/>
</dbReference>
<dbReference type="Gene3D" id="1.10.390.10">
    <property type="entry name" value="Neutral Protease Domain 2"/>
    <property type="match status" value="1"/>
</dbReference>
<dbReference type="RefSeq" id="WP_286292954.1">
    <property type="nucleotide sequence ID" value="NZ_AP024718.1"/>
</dbReference>
<dbReference type="EMBL" id="AP024718">
    <property type="protein sequence ID" value="BCX87941.1"/>
    <property type="molecule type" value="Genomic_DNA"/>
</dbReference>
<keyword evidence="19" id="KW-1185">Reference proteome</keyword>
<feature type="domain" description="Aminopeptidase N-like N-terminal" evidence="17">
    <location>
        <begin position="33"/>
        <end position="191"/>
    </location>
</feature>
<dbReference type="GO" id="GO:0016285">
    <property type="term" value="F:alanyl aminopeptidase activity"/>
    <property type="evidence" value="ECO:0007669"/>
    <property type="project" value="UniProtKB-EC"/>
</dbReference>
<dbReference type="InterPro" id="IPR037144">
    <property type="entry name" value="Peptidase_M1_pepN_C_sf"/>
</dbReference>
<dbReference type="NCBIfam" id="TIGR02414">
    <property type="entry name" value="pepN_proteo"/>
    <property type="match status" value="1"/>
</dbReference>
<dbReference type="InterPro" id="IPR012779">
    <property type="entry name" value="Peptidase_M1_pepN"/>
</dbReference>
<evidence type="ECO:0000259" key="17">
    <source>
        <dbReference type="Pfam" id="PF17900"/>
    </source>
</evidence>
<feature type="domain" description="Peptidase M1 alanyl aminopeptidase C-terminal" evidence="16">
    <location>
        <begin position="559"/>
        <end position="876"/>
    </location>
</feature>
<evidence type="ECO:0000256" key="9">
    <source>
        <dbReference type="ARBA" id="ARBA00022801"/>
    </source>
</evidence>
<dbReference type="Gene3D" id="1.25.50.10">
    <property type="entry name" value="Peptidase M1, alanyl aminopeptidase, C-terminal domain"/>
    <property type="match status" value="1"/>
</dbReference>
<comment type="function">
    <text evidence="12">Aminopeptidase N is involved in the degradation of intracellular peptides generated by protein breakdown during normal growth as well as in response to nutrient starvation.</text>
</comment>
<dbReference type="GO" id="GO:0008237">
    <property type="term" value="F:metallopeptidase activity"/>
    <property type="evidence" value="ECO:0007669"/>
    <property type="project" value="UniProtKB-UniRule"/>
</dbReference>
<dbReference type="InterPro" id="IPR024601">
    <property type="entry name" value="Peptidase_M1_pepN_C"/>
</dbReference>
<evidence type="ECO:0000256" key="13">
    <source>
        <dbReference type="NCBIfam" id="TIGR02414"/>
    </source>
</evidence>
<dbReference type="PRINTS" id="PR00756">
    <property type="entry name" value="ALADIPTASE"/>
</dbReference>
<dbReference type="Proteomes" id="UP001321450">
    <property type="component" value="Chromosome"/>
</dbReference>
<sequence length="877" mass="100877">MREGTPKAIRLEDYRPPAYWVDRVALEFDLDADTTRVRAHLEVRRNPASSDPNDLILDGEDLELRAIRLDGRPLEPDRYRLEADRLILPGAPERFHLETEVLIHPAANTRLEGLYLSEGMLCTQCEAEGFRRITWFPDRPDVMARYRVTLKADKARYPVLLANGNLLDAGDLDDGRHFAVWEDPFPKPSYLFALVAGRLEKQTDTFITMSGREVLLELYVESHDLDKCAHALDSLKRAMAWDERKYGREYDLDRYMIVAVSHFNMGAMENKGLNLFNSQCVLARPETATDDDFEHVLAVVGHEYFHNWTGNRITLRDWFQLSLKEGLTVFREQQFCADEASKAVRRIEDVDLLRTRQFPEDEGPLAHPVRPDSYIEINNFYTMTVYEKGAEVVRMLCTLLGWERFRKGMDLYFERHDGQAVTCEDFLKAMEDAGGVDLSQFLRWYTQAGTPHLEVACHYDAEARTFQLDINQWCPPTPGQPEKEPFLIPVTVALLDPEGRELPLQLEGETAPQGSERVLALSEAHHAFRFVNVDRPPVLSILRDFSAPVKLVLDRPLDQWHFLWRHDTDPFNRWDAGQTLISQVLLAQIARKAAVLDPRLVEGFAPLLQQPLADRAYTALLLRLPEEDYLAEQMDVIDVDGIHRARETARRELAATLREDWLTCYHAHHRPEEWADTSTAAIGRRRLKNTCLAYLASLDDPASHDLALQQYRTARCMTDQLAALRAIVFDAHPAKAETLADFYERWRHEPLVIDKWFALQAADPSPGALERVRKLLAHPDFDLKNPNRVRAVLGVFARQNPVHFHARDGAGYQLLADWLLKLDRINPQVAARLAQPLTAWRRYDPQRVRRMQQALERLRQADISKDLFEIVTKALEG</sequence>
<evidence type="ECO:0000313" key="18">
    <source>
        <dbReference type="EMBL" id="BCX87941.1"/>
    </source>
</evidence>
<evidence type="ECO:0000256" key="1">
    <source>
        <dbReference type="ARBA" id="ARBA00000098"/>
    </source>
</evidence>
<dbReference type="PANTHER" id="PTHR46322">
    <property type="entry name" value="PUROMYCIN-SENSITIVE AMINOPEPTIDASE"/>
    <property type="match status" value="1"/>
</dbReference>
<dbReference type="Gene3D" id="2.60.40.1730">
    <property type="entry name" value="tricorn interacting facor f3 domain"/>
    <property type="match status" value="1"/>
</dbReference>
<evidence type="ECO:0000256" key="12">
    <source>
        <dbReference type="ARBA" id="ARBA00059739"/>
    </source>
</evidence>
<dbReference type="InterPro" id="IPR042097">
    <property type="entry name" value="Aminopeptidase_N-like_N_sf"/>
</dbReference>
<feature type="domain" description="Peptidase M1 alanyl aminopeptidase Ig-like fold" evidence="15">
    <location>
        <begin position="449"/>
        <end position="551"/>
    </location>
</feature>
<organism evidence="18 19">
    <name type="scientific">Methylomarinovum tepidoasis</name>
    <dbReference type="NCBI Taxonomy" id="2840183"/>
    <lineage>
        <taxon>Bacteria</taxon>
        <taxon>Pseudomonadati</taxon>
        <taxon>Pseudomonadota</taxon>
        <taxon>Gammaproteobacteria</taxon>
        <taxon>Methylococcales</taxon>
        <taxon>Methylothermaceae</taxon>
        <taxon>Methylomarinovum</taxon>
    </lineage>
</organism>
<evidence type="ECO:0000256" key="11">
    <source>
        <dbReference type="ARBA" id="ARBA00023049"/>
    </source>
</evidence>
<evidence type="ECO:0000313" key="19">
    <source>
        <dbReference type="Proteomes" id="UP001321450"/>
    </source>
</evidence>
<keyword evidence="9 18" id="KW-0378">Hydrolase</keyword>
<evidence type="ECO:0000259" key="16">
    <source>
        <dbReference type="Pfam" id="PF17432"/>
    </source>
</evidence>
<protein>
    <recommendedName>
        <fullName evidence="5 13">Aminopeptidase N</fullName>
        <ecNumber evidence="4 13">3.4.11.2</ecNumber>
    </recommendedName>
</protein>
<dbReference type="Pfam" id="PF17900">
    <property type="entry name" value="Peptidase_M1_N"/>
    <property type="match status" value="1"/>
</dbReference>
<keyword evidence="7" id="KW-0645">Protease</keyword>
<comment type="cofactor">
    <cofactor evidence="2">
        <name>Zn(2+)</name>
        <dbReference type="ChEBI" id="CHEBI:29105"/>
    </cofactor>
</comment>
<evidence type="ECO:0000256" key="8">
    <source>
        <dbReference type="ARBA" id="ARBA00022723"/>
    </source>
</evidence>
<dbReference type="InterPro" id="IPR014782">
    <property type="entry name" value="Peptidase_M1_dom"/>
</dbReference>
<dbReference type="EC" id="3.4.11.2" evidence="4 13"/>
<reference evidence="19" key="1">
    <citation type="journal article" date="2024" name="Int. J. Syst. Evol. Microbiol.">
        <title>Methylomarinovum tepidoasis sp. nov., a moderately thermophilic methanotroph of the family Methylothermaceae isolated from a deep-sea hydrothermal field.</title>
        <authorList>
            <person name="Hirayama H."/>
            <person name="Takaki Y."/>
            <person name="Abe M."/>
            <person name="Miyazaki M."/>
            <person name="Uematsu K."/>
            <person name="Matsui Y."/>
            <person name="Takai K."/>
        </authorList>
    </citation>
    <scope>NUCLEOTIDE SEQUENCE [LARGE SCALE GENOMIC DNA]</scope>
    <source>
        <strain evidence="19">IN45</strain>
    </source>
</reference>
<keyword evidence="11" id="KW-0482">Metalloprotease</keyword>
<gene>
    <name evidence="18" type="ORF">MIN45_P0308</name>
</gene>
<dbReference type="PANTHER" id="PTHR46322:SF1">
    <property type="entry name" value="PUROMYCIN-SENSITIVE AMINOPEPTIDASE"/>
    <property type="match status" value="1"/>
</dbReference>
<evidence type="ECO:0000256" key="10">
    <source>
        <dbReference type="ARBA" id="ARBA00022833"/>
    </source>
</evidence>
<dbReference type="AlphaFoldDB" id="A0AAU9C7X5"/>
<dbReference type="InterPro" id="IPR045357">
    <property type="entry name" value="Aminopeptidase_N-like_N"/>
</dbReference>
<evidence type="ECO:0000259" key="15">
    <source>
        <dbReference type="Pfam" id="PF11940"/>
    </source>
</evidence>
<dbReference type="Pfam" id="PF17432">
    <property type="entry name" value="DUF3458_C"/>
    <property type="match status" value="1"/>
</dbReference>
<dbReference type="Gene3D" id="3.30.2010.30">
    <property type="match status" value="1"/>
</dbReference>
<dbReference type="InterPro" id="IPR035414">
    <property type="entry name" value="Peptidase_M1_pepN_Ig-like"/>
</dbReference>
<proteinExistence type="inferred from homology"/>
<keyword evidence="10" id="KW-0862">Zinc</keyword>
<dbReference type="Pfam" id="PF01433">
    <property type="entry name" value="Peptidase_M1"/>
    <property type="match status" value="1"/>
</dbReference>
<dbReference type="KEGG" id="meiy:MIN45_P0308"/>
<accession>A0AAU9C7X5</accession>
<keyword evidence="6 18" id="KW-0031">Aminopeptidase</keyword>
<dbReference type="InterPro" id="IPR001930">
    <property type="entry name" value="Peptidase_M1"/>
</dbReference>
<evidence type="ECO:0000256" key="7">
    <source>
        <dbReference type="ARBA" id="ARBA00022670"/>
    </source>
</evidence>
<feature type="domain" description="Peptidase M1 membrane alanine aminopeptidase" evidence="14">
    <location>
        <begin position="231"/>
        <end position="443"/>
    </location>
</feature>
<evidence type="ECO:0000256" key="6">
    <source>
        <dbReference type="ARBA" id="ARBA00022438"/>
    </source>
</evidence>
<dbReference type="FunFam" id="1.10.390.10:FF:000002">
    <property type="entry name" value="Aminopeptidase N"/>
    <property type="match status" value="1"/>
</dbReference>
<dbReference type="FunFam" id="3.30.2010.30:FF:000002">
    <property type="entry name" value="Putative aminopeptidase N"/>
    <property type="match status" value="1"/>
</dbReference>
<evidence type="ECO:0000259" key="14">
    <source>
        <dbReference type="Pfam" id="PF01433"/>
    </source>
</evidence>
<dbReference type="Pfam" id="PF11940">
    <property type="entry name" value="DUF3458"/>
    <property type="match status" value="1"/>
</dbReference>
<dbReference type="SUPFAM" id="SSF55486">
    <property type="entry name" value="Metalloproteases ('zincins'), catalytic domain"/>
    <property type="match status" value="1"/>
</dbReference>
<dbReference type="InterPro" id="IPR027268">
    <property type="entry name" value="Peptidase_M4/M1_CTD_sf"/>
</dbReference>
<dbReference type="GO" id="GO:0006508">
    <property type="term" value="P:proteolysis"/>
    <property type="evidence" value="ECO:0007669"/>
    <property type="project" value="UniProtKB-UniRule"/>
</dbReference>
<dbReference type="FunFam" id="2.60.40.1840:FF:000001">
    <property type="entry name" value="Aminopeptidase N"/>
    <property type="match status" value="1"/>
</dbReference>
<dbReference type="FunFam" id="2.60.40.1730:FF:000005">
    <property type="entry name" value="Aminopeptidase N"/>
    <property type="match status" value="1"/>
</dbReference>
<evidence type="ECO:0000256" key="5">
    <source>
        <dbReference type="ARBA" id="ARBA00015611"/>
    </source>
</evidence>
<comment type="catalytic activity">
    <reaction evidence="1">
        <text>Release of an N-terminal amino acid, Xaa-|-Yaa- from a peptide, amide or arylamide. Xaa is preferably Ala, but may be most amino acids including Pro (slow action). When a terminal hydrophobic residue is followed by a prolyl residue, the two may be released as an intact Xaa-Pro dipeptide.</text>
        <dbReference type="EC" id="3.4.11.2"/>
    </reaction>
</comment>
<dbReference type="GO" id="GO:0008270">
    <property type="term" value="F:zinc ion binding"/>
    <property type="evidence" value="ECO:0007669"/>
    <property type="project" value="InterPro"/>
</dbReference>
<keyword evidence="8" id="KW-0479">Metal-binding</keyword>
<dbReference type="InterPro" id="IPR038438">
    <property type="entry name" value="PepN_Ig-like_sf"/>
</dbReference>